<proteinExistence type="predicted"/>
<dbReference type="RefSeq" id="WP_103661048.1">
    <property type="nucleotide sequence ID" value="NZ_ML136875.1"/>
</dbReference>
<evidence type="ECO:0000313" key="2">
    <source>
        <dbReference type="Proteomes" id="UP000288291"/>
    </source>
</evidence>
<dbReference type="Proteomes" id="UP000288291">
    <property type="component" value="Unassembled WGS sequence"/>
</dbReference>
<dbReference type="EMBL" id="RXIA01000006">
    <property type="protein sequence ID" value="RVU71206.1"/>
    <property type="molecule type" value="Genomic_DNA"/>
</dbReference>
<accession>A0A437SWB0</accession>
<comment type="caution">
    <text evidence="1">The sequence shown here is derived from an EMBL/GenBank/DDBJ whole genome shotgun (WGS) entry which is preliminary data.</text>
</comment>
<keyword evidence="2" id="KW-1185">Reference proteome</keyword>
<name>A0A437SWB0_9LACO</name>
<organism evidence="1 2">
    <name type="scientific">Lactobacillus xujianguonis</name>
    <dbReference type="NCBI Taxonomy" id="2495899"/>
    <lineage>
        <taxon>Bacteria</taxon>
        <taxon>Bacillati</taxon>
        <taxon>Bacillota</taxon>
        <taxon>Bacilli</taxon>
        <taxon>Lactobacillales</taxon>
        <taxon>Lactobacillaceae</taxon>
        <taxon>Lactobacillus</taxon>
    </lineage>
</organism>
<protein>
    <submittedName>
        <fullName evidence="1">Uncharacterized protein</fullName>
    </submittedName>
</protein>
<gene>
    <name evidence="1" type="ORF">EJK17_03135</name>
</gene>
<reference evidence="1 2" key="1">
    <citation type="submission" date="2018-12" db="EMBL/GenBank/DDBJ databases">
        <authorList>
            <person name="Meng J."/>
        </authorList>
    </citation>
    <scope>NUCLEOTIDE SEQUENCE [LARGE SCALE GENOMIC DNA]</scope>
    <source>
        <strain evidence="1 2">HT111-2</strain>
    </source>
</reference>
<evidence type="ECO:0000313" key="1">
    <source>
        <dbReference type="EMBL" id="RVU71206.1"/>
    </source>
</evidence>
<dbReference type="AlphaFoldDB" id="A0A437SWB0"/>
<sequence>MKLIGNKNNFEKFLAKVNEMGYLMDDMLPSDWGLNLTRTSVKLNDLLAEYHFKMNQVTVTKTDNDVIKIQTTLLDTDLNVSAKTTTILEANNQIDYIDHFINWWQWQFNCKLALIASCINLFEDYI</sequence>